<reference evidence="2 3" key="1">
    <citation type="submission" date="2021-02" db="EMBL/GenBank/DDBJ databases">
        <title>Genome assembly of Pseudopithomyces chartarum.</title>
        <authorList>
            <person name="Jauregui R."/>
            <person name="Singh J."/>
            <person name="Voisey C."/>
        </authorList>
    </citation>
    <scope>NUCLEOTIDE SEQUENCE [LARGE SCALE GENOMIC DNA]</scope>
    <source>
        <strain evidence="2 3">AGR01</strain>
    </source>
</reference>
<feature type="compositionally biased region" description="Pro residues" evidence="1">
    <location>
        <begin position="111"/>
        <end position="120"/>
    </location>
</feature>
<name>A0AAN6LV19_9PLEO</name>
<accession>A0AAN6LV19</accession>
<proteinExistence type="predicted"/>
<sequence length="120" mass="13617">MYEESVSEPEDVRMARLHSLLTKSKTPLLPIQNKNPRRTPSVPSQTEDHYGKPILSKRLTFNTPPRASPFPEDTTSPFDPPPKQSQESPSRPLRTIKPPPISPLRMAHSRPPQPPQIIRL</sequence>
<comment type="caution">
    <text evidence="2">The sequence shown here is derived from an EMBL/GenBank/DDBJ whole genome shotgun (WGS) entry which is preliminary data.</text>
</comment>
<protein>
    <submittedName>
        <fullName evidence="2">Uncharacterized protein</fullName>
    </submittedName>
</protein>
<dbReference type="EMBL" id="WVTA01000010">
    <property type="protein sequence ID" value="KAK3203638.1"/>
    <property type="molecule type" value="Genomic_DNA"/>
</dbReference>
<gene>
    <name evidence="2" type="ORF">GRF29_106g171284</name>
</gene>
<dbReference type="AlphaFoldDB" id="A0AAN6LV19"/>
<evidence type="ECO:0000313" key="3">
    <source>
        <dbReference type="Proteomes" id="UP001280581"/>
    </source>
</evidence>
<organism evidence="2 3">
    <name type="scientific">Pseudopithomyces chartarum</name>
    <dbReference type="NCBI Taxonomy" id="1892770"/>
    <lineage>
        <taxon>Eukaryota</taxon>
        <taxon>Fungi</taxon>
        <taxon>Dikarya</taxon>
        <taxon>Ascomycota</taxon>
        <taxon>Pezizomycotina</taxon>
        <taxon>Dothideomycetes</taxon>
        <taxon>Pleosporomycetidae</taxon>
        <taxon>Pleosporales</taxon>
        <taxon>Massarineae</taxon>
        <taxon>Didymosphaeriaceae</taxon>
        <taxon>Pseudopithomyces</taxon>
    </lineage>
</organism>
<keyword evidence="3" id="KW-1185">Reference proteome</keyword>
<dbReference type="Proteomes" id="UP001280581">
    <property type="component" value="Unassembled WGS sequence"/>
</dbReference>
<feature type="region of interest" description="Disordered" evidence="1">
    <location>
        <begin position="1"/>
        <end position="120"/>
    </location>
</feature>
<evidence type="ECO:0000256" key="1">
    <source>
        <dbReference type="SAM" id="MobiDB-lite"/>
    </source>
</evidence>
<evidence type="ECO:0000313" key="2">
    <source>
        <dbReference type="EMBL" id="KAK3203638.1"/>
    </source>
</evidence>